<reference evidence="16 17" key="1">
    <citation type="submission" date="2016-11" db="EMBL/GenBank/DDBJ databases">
        <authorList>
            <person name="Jaros S."/>
            <person name="Januszkiewicz K."/>
            <person name="Wedrychowicz H."/>
        </authorList>
    </citation>
    <scope>NUCLEOTIDE SEQUENCE [LARGE SCALE GENOMIC DNA]</scope>
    <source>
        <strain evidence="16 17">DSM 44523</strain>
    </source>
</reference>
<dbReference type="PANTHER" id="PTHR45436:SF5">
    <property type="entry name" value="SENSOR HISTIDINE KINASE TRCS"/>
    <property type="match status" value="1"/>
</dbReference>
<dbReference type="SUPFAM" id="SSF158472">
    <property type="entry name" value="HAMP domain-like"/>
    <property type="match status" value="1"/>
</dbReference>
<proteinExistence type="predicted"/>
<dbReference type="CDD" id="cd00075">
    <property type="entry name" value="HATPase"/>
    <property type="match status" value="1"/>
</dbReference>
<dbReference type="Proteomes" id="UP000184501">
    <property type="component" value="Unassembled WGS sequence"/>
</dbReference>
<dbReference type="InterPro" id="IPR050428">
    <property type="entry name" value="TCS_sensor_his_kinase"/>
</dbReference>
<comment type="catalytic activity">
    <reaction evidence="1">
        <text>ATP + protein L-histidine = ADP + protein N-phospho-L-histidine.</text>
        <dbReference type="EC" id="2.7.13.3"/>
    </reaction>
</comment>
<evidence type="ECO:0000256" key="5">
    <source>
        <dbReference type="ARBA" id="ARBA00022679"/>
    </source>
</evidence>
<evidence type="ECO:0000313" key="17">
    <source>
        <dbReference type="Proteomes" id="UP000184501"/>
    </source>
</evidence>
<keyword evidence="17" id="KW-1185">Reference proteome</keyword>
<keyword evidence="13" id="KW-0732">Signal</keyword>
<dbReference type="SMART" id="SM00387">
    <property type="entry name" value="HATPase_c"/>
    <property type="match status" value="1"/>
</dbReference>
<keyword evidence="6 12" id="KW-0812">Transmembrane</keyword>
<feature type="domain" description="HAMP" evidence="15">
    <location>
        <begin position="184"/>
        <end position="236"/>
    </location>
</feature>
<evidence type="ECO:0000313" key="16">
    <source>
        <dbReference type="EMBL" id="SHG66766.1"/>
    </source>
</evidence>
<gene>
    <name evidence="16" type="ORF">SAMN05444320_1127</name>
</gene>
<evidence type="ECO:0000256" key="3">
    <source>
        <dbReference type="ARBA" id="ARBA00012438"/>
    </source>
</evidence>
<dbReference type="PROSITE" id="PS50109">
    <property type="entry name" value="HIS_KIN"/>
    <property type="match status" value="1"/>
</dbReference>
<keyword evidence="8 12" id="KW-1133">Transmembrane helix</keyword>
<comment type="subcellular location">
    <subcellularLocation>
        <location evidence="2">Cell membrane</location>
    </subcellularLocation>
</comment>
<dbReference type="InterPro" id="IPR003661">
    <property type="entry name" value="HisK_dim/P_dom"/>
</dbReference>
<dbReference type="Gene3D" id="3.30.565.10">
    <property type="entry name" value="Histidine kinase-like ATPase, C-terminal domain"/>
    <property type="match status" value="1"/>
</dbReference>
<evidence type="ECO:0000256" key="1">
    <source>
        <dbReference type="ARBA" id="ARBA00000085"/>
    </source>
</evidence>
<dbReference type="Pfam" id="PF02518">
    <property type="entry name" value="HATPase_c"/>
    <property type="match status" value="1"/>
</dbReference>
<dbReference type="OrthoDB" id="9786919at2"/>
<dbReference type="EC" id="2.7.13.3" evidence="3"/>
<feature type="domain" description="Histidine kinase" evidence="14">
    <location>
        <begin position="244"/>
        <end position="493"/>
    </location>
</feature>
<name>A0A1M5LP81_STRHI</name>
<dbReference type="SMART" id="SM00304">
    <property type="entry name" value="HAMP"/>
    <property type="match status" value="1"/>
</dbReference>
<protein>
    <recommendedName>
        <fullName evidence="3">histidine kinase</fullName>
        <ecNumber evidence="3">2.7.13.3</ecNumber>
    </recommendedName>
</protein>
<dbReference type="InterPro" id="IPR036890">
    <property type="entry name" value="HATPase_C_sf"/>
</dbReference>
<keyword evidence="10 12" id="KW-0472">Membrane</keyword>
<dbReference type="CDD" id="cd06225">
    <property type="entry name" value="HAMP"/>
    <property type="match status" value="1"/>
</dbReference>
<evidence type="ECO:0000259" key="15">
    <source>
        <dbReference type="PROSITE" id="PS50885"/>
    </source>
</evidence>
<accession>A0A1M5LP81</accession>
<keyword evidence="4" id="KW-0597">Phosphoprotein</keyword>
<dbReference type="SUPFAM" id="SSF55874">
    <property type="entry name" value="ATPase domain of HSP90 chaperone/DNA topoisomerase II/histidine kinase"/>
    <property type="match status" value="1"/>
</dbReference>
<keyword evidence="5" id="KW-0808">Transferase</keyword>
<dbReference type="STRING" id="2017.SAMN05444320_1127"/>
<dbReference type="GO" id="GO:0005886">
    <property type="term" value="C:plasma membrane"/>
    <property type="evidence" value="ECO:0007669"/>
    <property type="project" value="UniProtKB-SubCell"/>
</dbReference>
<dbReference type="InterPro" id="IPR005467">
    <property type="entry name" value="His_kinase_dom"/>
</dbReference>
<feature type="transmembrane region" description="Helical" evidence="12">
    <location>
        <begin position="161"/>
        <end position="187"/>
    </location>
</feature>
<dbReference type="InterPro" id="IPR036097">
    <property type="entry name" value="HisK_dim/P_sf"/>
</dbReference>
<dbReference type="InterPro" id="IPR003594">
    <property type="entry name" value="HATPase_dom"/>
</dbReference>
<dbReference type="Pfam" id="PF00672">
    <property type="entry name" value="HAMP"/>
    <property type="match status" value="1"/>
</dbReference>
<evidence type="ECO:0000256" key="11">
    <source>
        <dbReference type="SAM" id="MobiDB-lite"/>
    </source>
</evidence>
<keyword evidence="9" id="KW-0902">Two-component regulatory system</keyword>
<dbReference type="PANTHER" id="PTHR45436">
    <property type="entry name" value="SENSOR HISTIDINE KINASE YKOH"/>
    <property type="match status" value="1"/>
</dbReference>
<dbReference type="PROSITE" id="PS50885">
    <property type="entry name" value="HAMP"/>
    <property type="match status" value="1"/>
</dbReference>
<dbReference type="Gene3D" id="1.10.287.130">
    <property type="match status" value="1"/>
</dbReference>
<evidence type="ECO:0000256" key="2">
    <source>
        <dbReference type="ARBA" id="ARBA00004236"/>
    </source>
</evidence>
<evidence type="ECO:0000256" key="8">
    <source>
        <dbReference type="ARBA" id="ARBA00022989"/>
    </source>
</evidence>
<evidence type="ECO:0000259" key="14">
    <source>
        <dbReference type="PROSITE" id="PS50109"/>
    </source>
</evidence>
<dbReference type="AlphaFoldDB" id="A0A1M5LP81"/>
<sequence length="496" mass="52758">MRRRVLLALLAFSVLAVAAFAVPLLGSTAAERTQQLVIARTADLDRFAVLADQAAATGDATTLRAEVERYTELYGEPVVVVDARRAPVVETGGMRAAEPTVAGLVDGALRNQPAEPLAPLRPWSREDVLLARPAGTGTKVSGAVVLRASVRATASDVASRWALVLLGTAAAAVACVFLALVMTRWVLRPLRELERGVRAVAAGRGDARVAAGGPPELRQLATQFNQMSDAVAEASEQQRQLVADASHQLRNPMAALRLRIDALGAQVPESGRRTYRSVESDLERMEALLDDMLALANVENRAARLSAGRDVAAAEAHAVCDAAAVATAQVDAWRSAAEQAGVTLRLAVRPALARCAEDELAQVLGVLVDNAVKYAGRGATVEVRCAREDDVVRLTVVDDGPGMSADELRLATRRFWRADRHRGTRGTGLGLPIAERMVSGRGGRLELRSAGRRHTTGGQEHEEPTPEQRTAEEHGPTEHPGGLTVVVELPAAEVTR</sequence>
<feature type="chain" id="PRO_5012928857" description="histidine kinase" evidence="13">
    <location>
        <begin position="22"/>
        <end position="496"/>
    </location>
</feature>
<evidence type="ECO:0000256" key="10">
    <source>
        <dbReference type="ARBA" id="ARBA00023136"/>
    </source>
</evidence>
<evidence type="ECO:0000256" key="4">
    <source>
        <dbReference type="ARBA" id="ARBA00022553"/>
    </source>
</evidence>
<dbReference type="InterPro" id="IPR004358">
    <property type="entry name" value="Sig_transdc_His_kin-like_C"/>
</dbReference>
<dbReference type="RefSeq" id="WP_083960225.1">
    <property type="nucleotide sequence ID" value="NZ_FQVN01000012.1"/>
</dbReference>
<dbReference type="InterPro" id="IPR003660">
    <property type="entry name" value="HAMP_dom"/>
</dbReference>
<dbReference type="SUPFAM" id="SSF47384">
    <property type="entry name" value="Homodimeric domain of signal transducing histidine kinase"/>
    <property type="match status" value="1"/>
</dbReference>
<organism evidence="16 17">
    <name type="scientific">Streptoalloteichus hindustanus</name>
    <dbReference type="NCBI Taxonomy" id="2017"/>
    <lineage>
        <taxon>Bacteria</taxon>
        <taxon>Bacillati</taxon>
        <taxon>Actinomycetota</taxon>
        <taxon>Actinomycetes</taxon>
        <taxon>Pseudonocardiales</taxon>
        <taxon>Pseudonocardiaceae</taxon>
        <taxon>Streptoalloteichus</taxon>
    </lineage>
</organism>
<evidence type="ECO:0000256" key="12">
    <source>
        <dbReference type="SAM" id="Phobius"/>
    </source>
</evidence>
<dbReference type="EMBL" id="FQVN01000012">
    <property type="protein sequence ID" value="SHG66766.1"/>
    <property type="molecule type" value="Genomic_DNA"/>
</dbReference>
<dbReference type="Gene3D" id="6.10.340.10">
    <property type="match status" value="1"/>
</dbReference>
<feature type="signal peptide" evidence="13">
    <location>
        <begin position="1"/>
        <end position="21"/>
    </location>
</feature>
<evidence type="ECO:0000256" key="6">
    <source>
        <dbReference type="ARBA" id="ARBA00022692"/>
    </source>
</evidence>
<feature type="compositionally biased region" description="Basic and acidic residues" evidence="11">
    <location>
        <begin position="459"/>
        <end position="477"/>
    </location>
</feature>
<dbReference type="SMART" id="SM00388">
    <property type="entry name" value="HisKA"/>
    <property type="match status" value="1"/>
</dbReference>
<evidence type="ECO:0000256" key="9">
    <source>
        <dbReference type="ARBA" id="ARBA00023012"/>
    </source>
</evidence>
<evidence type="ECO:0000256" key="13">
    <source>
        <dbReference type="SAM" id="SignalP"/>
    </source>
</evidence>
<dbReference type="CDD" id="cd00082">
    <property type="entry name" value="HisKA"/>
    <property type="match status" value="1"/>
</dbReference>
<keyword evidence="7 16" id="KW-0418">Kinase</keyword>
<dbReference type="GO" id="GO:0000155">
    <property type="term" value="F:phosphorelay sensor kinase activity"/>
    <property type="evidence" value="ECO:0007669"/>
    <property type="project" value="InterPro"/>
</dbReference>
<evidence type="ECO:0000256" key="7">
    <source>
        <dbReference type="ARBA" id="ARBA00022777"/>
    </source>
</evidence>
<dbReference type="PRINTS" id="PR00344">
    <property type="entry name" value="BCTRLSENSOR"/>
</dbReference>
<feature type="region of interest" description="Disordered" evidence="11">
    <location>
        <begin position="440"/>
        <end position="496"/>
    </location>
</feature>
<dbReference type="Pfam" id="PF00512">
    <property type="entry name" value="HisKA"/>
    <property type="match status" value="1"/>
</dbReference>